<dbReference type="AlphaFoldDB" id="A0A820G3S8"/>
<organism evidence="1 2">
    <name type="scientific">Adineta steineri</name>
    <dbReference type="NCBI Taxonomy" id="433720"/>
    <lineage>
        <taxon>Eukaryota</taxon>
        <taxon>Metazoa</taxon>
        <taxon>Spiralia</taxon>
        <taxon>Gnathifera</taxon>
        <taxon>Rotifera</taxon>
        <taxon>Eurotatoria</taxon>
        <taxon>Bdelloidea</taxon>
        <taxon>Adinetida</taxon>
        <taxon>Adinetidae</taxon>
        <taxon>Adineta</taxon>
    </lineage>
</organism>
<evidence type="ECO:0000313" key="1">
    <source>
        <dbReference type="EMBL" id="CAF4271531.1"/>
    </source>
</evidence>
<name>A0A820G3S8_9BILA</name>
<feature type="non-terminal residue" evidence="1">
    <location>
        <position position="16"/>
    </location>
</feature>
<accession>A0A820G3S8</accession>
<evidence type="ECO:0000313" key="2">
    <source>
        <dbReference type="Proteomes" id="UP000663844"/>
    </source>
</evidence>
<protein>
    <submittedName>
        <fullName evidence="1">Uncharacterized protein</fullName>
    </submittedName>
</protein>
<gene>
    <name evidence="1" type="ORF">OXD698_LOCUS44538</name>
</gene>
<dbReference type="Proteomes" id="UP000663844">
    <property type="component" value="Unassembled WGS sequence"/>
</dbReference>
<comment type="caution">
    <text evidence="1">The sequence shown here is derived from an EMBL/GenBank/DDBJ whole genome shotgun (WGS) entry which is preliminary data.</text>
</comment>
<sequence>MSTSKPHTREPLNTRQ</sequence>
<dbReference type="EMBL" id="CAJOAZ010013772">
    <property type="protein sequence ID" value="CAF4271531.1"/>
    <property type="molecule type" value="Genomic_DNA"/>
</dbReference>
<reference evidence="1" key="1">
    <citation type="submission" date="2021-02" db="EMBL/GenBank/DDBJ databases">
        <authorList>
            <person name="Nowell W R."/>
        </authorList>
    </citation>
    <scope>NUCLEOTIDE SEQUENCE</scope>
</reference>
<proteinExistence type="predicted"/>